<evidence type="ECO:0000259" key="3">
    <source>
        <dbReference type="PROSITE" id="PS50060"/>
    </source>
</evidence>
<dbReference type="InterPro" id="IPR051560">
    <property type="entry name" value="MAM_domain-containing"/>
</dbReference>
<accession>G8R2Q0</accession>
<dbReference type="OrthoDB" id="975384at2"/>
<feature type="domain" description="MAM" evidence="3">
    <location>
        <begin position="1158"/>
        <end position="1315"/>
    </location>
</feature>
<sequence>MKYKYLLFLLTTFQLLVGQTTPCSTVSAPWSEDFESSDWNTGSGFSSNGTIDTCFKRDYQSHFLMKVGPSQLSSSQSGPSGDHTTGSGKYLFSERTTFGIFPDTAKIITPQIDLSALTVPELTFWYHMFGADVNLLEVFVSTNGGVSYISVFAKTGQQQTAKADAWREATINLASYADSTITLKFISYQTSTGVSGDVAIDDIDIHEVPPCPKPQDLVLVGTTNISASLSWQSGGASNWQIEYGPVGFTVGTGTLVSANSNPYVVKGLSRNTDYEFYVRDSCSATDVSAWIGPIEAGTDCLPAIAPYTETFDGAQWTLGTVAAPGNLRPCWYRDETVNYQMVPTNTVTWFYSGPLVDHTTGTGKFLSARVVGVNATPSASGAIESKLIDLSPLTVPELSFWYHMAGMHIDSLRVDIFDGKSWTKEACIVGSQQAAKSDPWEEYVIDMSAYSNDTIKLRFTYYRELTNGSYAWISIDDIDIHEQPTCPKPQDLTIVGLTNTTAVLQWASGGASNWQIEYGPTGFTQGNGTMVNTNSNPFVVNGLSASTTYDFYVRDSCGATDVSAWVGPINGKTDCNPAAAPYTENFDSPQWVVLTFGTGGNLDICWRRNDLVNYQMVPVPSAGAFFSGPIADHTSGTGKFLSGVNRIGSSYGGSLVGYVESKLIDLSPLNVPELSFWYHMFGSGIDSLRIDVFDGQAWNRGGVIVGQQQLSQSAPWEEYLIDLSYYANDTIKLKFSYYQKIVAGAPISIDDIDIHEQPTCPRPSNLSVAAKGLDSITLSWTSGGANNWNIEYGTSGFALGTGTRVLANTNPFIINGLNSSTSYDFYVRDICSTTDTSLWVGPISVSTDCLPLLAPFTENFDGSQWGRGIGMDDTGTVGQCWVRTPLVDYFWNPGPKVSSGNLTGPAADHTSGNGNFIHAESSMFSVGSGSFSAFIESPSIDLSALINPELSFWYHMFGPNIGTLAVQVDKGNGYTQVWSKSGEQQYSDIDAWKEAVVDLSAYANDTVRVRFVADKLGSGSFADVAIDDVDIHEGPSCPNPQDLVVVGTTNYSVTLQWTTGGASNWNIEYGPSGFTPGSGTIVNAASNPFTITGLTANTGYKFYLGDSCGLADVSEWIGPVRDTTDCIPVLAPYLETFDGNSWIIPNTTYVAGKIDPCWKQDNSVNYVWGARQMVSTFFTGPSVDHTSGTGKFLHAQNNLGTADQSKSGTVVSPIINTIPLNTPELSFWYHMFGAGIDSLVIEVFDGYNWSREFALVGQQQVSKADAWKEATVDISAYANDFIKVRFIGYRTTTSALNAVIAIDDLSVHEQPTCPKPSNLVTTGATASSVTLGWTSGGTSGWLIEYGPSGFTQGAGTLVVANTNPFTITGLASSTAYDFYVRDSCGAGNLSAWASANQTTLVCPSIGASFANINSWLRVDFNSGSTTNADSLYWDFGDGSNSSAINPNHLYGMPGTYTVAMNAFSDCGDTTVVFDTIQVCDTLKADFSQTPIADSIRFDASSSTNATFFKWKIDGTDTTGTSITFKFTSSGTKTVTLTAFNDCGDSVTVSKNIIACAPALASWTYNIISTTGAGMNVQFDGSASANAVSYDWDFGDGNTGTGVNPIHTYITPGLTYLVKLTVKNACGTSHTKAFKLNQIGLEEIKAIKSIKIYPNPVNDQLNLVWDNSELSIKEIQINDISGKKVLNQSTTGIESGKLKIDVNHLPDGQYIINVEGSAGEFWQKKIIIE</sequence>
<dbReference type="InterPro" id="IPR035986">
    <property type="entry name" value="PKD_dom_sf"/>
</dbReference>
<feature type="domain" description="Fibronectin type-III" evidence="5">
    <location>
        <begin position="213"/>
        <end position="303"/>
    </location>
</feature>
<evidence type="ECO:0000256" key="2">
    <source>
        <dbReference type="SAM" id="SignalP"/>
    </source>
</evidence>
<dbReference type="PANTHER" id="PTHR23282:SF101">
    <property type="entry name" value="MAM DOMAIN-CONTAINING PROTEIN"/>
    <property type="match status" value="1"/>
</dbReference>
<dbReference type="PROSITE" id="PS50093">
    <property type="entry name" value="PKD"/>
    <property type="match status" value="2"/>
</dbReference>
<feature type="domain" description="Fibronectin type-III" evidence="5">
    <location>
        <begin position="1039"/>
        <end position="1126"/>
    </location>
</feature>
<dbReference type="Proteomes" id="UP000005631">
    <property type="component" value="Chromosome"/>
</dbReference>
<dbReference type="SMART" id="SM00060">
    <property type="entry name" value="FN3"/>
    <property type="match status" value="5"/>
</dbReference>
<dbReference type="EMBL" id="CP003156">
    <property type="protein sequence ID" value="AEV31855.1"/>
    <property type="molecule type" value="Genomic_DNA"/>
</dbReference>
<dbReference type="PATRIC" id="fig|926562.3.peg.859"/>
<dbReference type="PROSITE" id="PS50060">
    <property type="entry name" value="MAM_2"/>
    <property type="match status" value="5"/>
</dbReference>
<dbReference type="GO" id="GO:0005975">
    <property type="term" value="P:carbohydrate metabolic process"/>
    <property type="evidence" value="ECO:0007669"/>
    <property type="project" value="UniProtKB-ARBA"/>
</dbReference>
<dbReference type="Gene3D" id="2.60.40.10">
    <property type="entry name" value="Immunoglobulins"/>
    <property type="match status" value="8"/>
</dbReference>
<dbReference type="InterPro" id="IPR000998">
    <property type="entry name" value="MAM_dom"/>
</dbReference>
<name>G8R2Q0_OWEHD</name>
<dbReference type="CDD" id="cd00063">
    <property type="entry name" value="FN3"/>
    <property type="match status" value="5"/>
</dbReference>
<dbReference type="CDD" id="cd00146">
    <property type="entry name" value="PKD"/>
    <property type="match status" value="3"/>
</dbReference>
<feature type="domain" description="Fibronectin type-III" evidence="5">
    <location>
        <begin position="1315"/>
        <end position="1404"/>
    </location>
</feature>
<dbReference type="KEGG" id="oho:Oweho_0842"/>
<feature type="chain" id="PRO_5003515348" evidence="2">
    <location>
        <begin position="19"/>
        <end position="1728"/>
    </location>
</feature>
<dbReference type="GO" id="GO:0004553">
    <property type="term" value="F:hydrolase activity, hydrolyzing O-glycosyl compounds"/>
    <property type="evidence" value="ECO:0007669"/>
    <property type="project" value="UniProtKB-ARBA"/>
</dbReference>
<feature type="domain" description="Fibronectin type-III" evidence="5">
    <location>
        <begin position="488"/>
        <end position="576"/>
    </location>
</feature>
<reference evidence="6 7" key="1">
    <citation type="journal article" date="2012" name="Stand. Genomic Sci.">
        <title>Genome sequence of the orange-pigmented seawater bacterium Owenweeksia hongkongensis type strain (UST20020801(T)).</title>
        <authorList>
            <person name="Riedel T."/>
            <person name="Held B."/>
            <person name="Nolan M."/>
            <person name="Lucas S."/>
            <person name="Lapidus A."/>
            <person name="Tice H."/>
            <person name="Del Rio T.G."/>
            <person name="Cheng J.F."/>
            <person name="Han C."/>
            <person name="Tapia R."/>
            <person name="Goodwin L.A."/>
            <person name="Pitluck S."/>
            <person name="Liolios K."/>
            <person name="Mavromatis K."/>
            <person name="Pagani I."/>
            <person name="Ivanova N."/>
            <person name="Mikhailova N."/>
            <person name="Pati A."/>
            <person name="Chen A."/>
            <person name="Palaniappan K."/>
            <person name="Rohde M."/>
            <person name="Tindall B.J."/>
            <person name="Detter J.C."/>
            <person name="Goker M."/>
            <person name="Woyke T."/>
            <person name="Bristow J."/>
            <person name="Eisen J.A."/>
            <person name="Markowitz V."/>
            <person name="Hugenholtz P."/>
            <person name="Klenk H.P."/>
            <person name="Kyrpides N.C."/>
        </authorList>
    </citation>
    <scope>NUCLEOTIDE SEQUENCE</scope>
    <source>
        <strain evidence="7">DSM 17368 / JCM 12287 / NRRL B-23963</strain>
    </source>
</reference>
<dbReference type="SMART" id="SM00137">
    <property type="entry name" value="MAM"/>
    <property type="match status" value="3"/>
</dbReference>
<dbReference type="InterPro" id="IPR026444">
    <property type="entry name" value="Secre_tail"/>
</dbReference>
<dbReference type="STRING" id="926562.Oweho_0842"/>
<feature type="domain" description="MAM" evidence="3">
    <location>
        <begin position="582"/>
        <end position="762"/>
    </location>
</feature>
<dbReference type="SUPFAM" id="SSF49899">
    <property type="entry name" value="Concanavalin A-like lectins/glucanases"/>
    <property type="match status" value="5"/>
</dbReference>
<evidence type="ECO:0000256" key="1">
    <source>
        <dbReference type="ARBA" id="ARBA00022729"/>
    </source>
</evidence>
<evidence type="ECO:0000259" key="5">
    <source>
        <dbReference type="PROSITE" id="PS50853"/>
    </source>
</evidence>
<keyword evidence="7" id="KW-1185">Reference proteome</keyword>
<dbReference type="PROSITE" id="PS50853">
    <property type="entry name" value="FN3"/>
    <property type="match status" value="5"/>
</dbReference>
<dbReference type="Pfam" id="PF18962">
    <property type="entry name" value="Por_Secre_tail"/>
    <property type="match status" value="1"/>
</dbReference>
<proteinExistence type="predicted"/>
<gene>
    <name evidence="6" type="ordered locus">Oweho_0842</name>
</gene>
<dbReference type="RefSeq" id="WP_014201216.1">
    <property type="nucleotide sequence ID" value="NC_016599.1"/>
</dbReference>
<dbReference type="GO" id="GO:0016020">
    <property type="term" value="C:membrane"/>
    <property type="evidence" value="ECO:0007669"/>
    <property type="project" value="InterPro"/>
</dbReference>
<dbReference type="InterPro" id="IPR013783">
    <property type="entry name" value="Ig-like_fold"/>
</dbReference>
<dbReference type="SUPFAM" id="SSF49299">
    <property type="entry name" value="PKD domain"/>
    <property type="match status" value="3"/>
</dbReference>
<dbReference type="HOGENOM" id="CLU_000825_0_0_10"/>
<feature type="domain" description="MAM" evidence="3">
    <location>
        <begin position="881"/>
        <end position="1039"/>
    </location>
</feature>
<dbReference type="InterPro" id="IPR036116">
    <property type="entry name" value="FN3_sf"/>
</dbReference>
<feature type="domain" description="PKD" evidence="4">
    <location>
        <begin position="1416"/>
        <end position="1478"/>
    </location>
</feature>
<dbReference type="CDD" id="cd06263">
    <property type="entry name" value="MAM"/>
    <property type="match status" value="2"/>
</dbReference>
<feature type="domain" description="PKD" evidence="4">
    <location>
        <begin position="1559"/>
        <end position="1612"/>
    </location>
</feature>
<evidence type="ECO:0000259" key="4">
    <source>
        <dbReference type="PROSITE" id="PS50093"/>
    </source>
</evidence>
<organism evidence="6 7">
    <name type="scientific">Owenweeksia hongkongensis (strain DSM 17368 / CIP 108786 / JCM 12287 / NRRL B-23963 / UST20020801)</name>
    <dbReference type="NCBI Taxonomy" id="926562"/>
    <lineage>
        <taxon>Bacteria</taxon>
        <taxon>Pseudomonadati</taxon>
        <taxon>Bacteroidota</taxon>
        <taxon>Flavobacteriia</taxon>
        <taxon>Flavobacteriales</taxon>
        <taxon>Owenweeksiaceae</taxon>
        <taxon>Owenweeksia</taxon>
    </lineage>
</organism>
<dbReference type="Gene3D" id="2.60.120.200">
    <property type="match status" value="5"/>
</dbReference>
<dbReference type="InterPro" id="IPR003961">
    <property type="entry name" value="FN3_dom"/>
</dbReference>
<keyword evidence="1 2" id="KW-0732">Signal</keyword>
<feature type="domain" description="MAM" evidence="3">
    <location>
        <begin position="331"/>
        <end position="488"/>
    </location>
</feature>
<feature type="domain" description="Fibronectin type-III" evidence="5">
    <location>
        <begin position="762"/>
        <end position="850"/>
    </location>
</feature>
<evidence type="ECO:0000313" key="7">
    <source>
        <dbReference type="Proteomes" id="UP000005631"/>
    </source>
</evidence>
<dbReference type="SUPFAM" id="SSF49265">
    <property type="entry name" value="Fibronectin type III"/>
    <property type="match status" value="4"/>
</dbReference>
<dbReference type="InterPro" id="IPR013320">
    <property type="entry name" value="ConA-like_dom_sf"/>
</dbReference>
<dbReference type="NCBIfam" id="TIGR04183">
    <property type="entry name" value="Por_Secre_tail"/>
    <property type="match status" value="1"/>
</dbReference>
<feature type="domain" description="MAM" evidence="3">
    <location>
        <begin position="30"/>
        <end position="213"/>
    </location>
</feature>
<dbReference type="PANTHER" id="PTHR23282">
    <property type="entry name" value="APICAL ENDOSOMAL GLYCOPROTEIN PRECURSOR"/>
    <property type="match status" value="1"/>
</dbReference>
<dbReference type="Pfam" id="PF00629">
    <property type="entry name" value="MAM"/>
    <property type="match status" value="5"/>
</dbReference>
<evidence type="ECO:0000313" key="6">
    <source>
        <dbReference type="EMBL" id="AEV31855.1"/>
    </source>
</evidence>
<protein>
    <submittedName>
        <fullName evidence="6">PDK repeat-containing protein</fullName>
    </submittedName>
</protein>
<dbReference type="Pfam" id="PF18911">
    <property type="entry name" value="PKD_4"/>
    <property type="match status" value="2"/>
</dbReference>
<dbReference type="SMART" id="SM00089">
    <property type="entry name" value="PKD"/>
    <property type="match status" value="3"/>
</dbReference>
<feature type="signal peptide" evidence="2">
    <location>
        <begin position="1"/>
        <end position="18"/>
    </location>
</feature>
<dbReference type="InterPro" id="IPR000601">
    <property type="entry name" value="PKD_dom"/>
</dbReference>
<dbReference type="InterPro" id="IPR022409">
    <property type="entry name" value="PKD/Chitinase_dom"/>
</dbReference>
<dbReference type="eggNOG" id="COG3291">
    <property type="taxonomic scope" value="Bacteria"/>
</dbReference>